<gene>
    <name evidence="1" type="ORF">LCGC14_2297550</name>
</gene>
<comment type="caution">
    <text evidence="1">The sequence shown here is derived from an EMBL/GenBank/DDBJ whole genome shotgun (WGS) entry which is preliminary data.</text>
</comment>
<evidence type="ECO:0000313" key="1">
    <source>
        <dbReference type="EMBL" id="KKL51234.1"/>
    </source>
</evidence>
<feature type="non-terminal residue" evidence="1">
    <location>
        <position position="1"/>
    </location>
</feature>
<organism evidence="1">
    <name type="scientific">marine sediment metagenome</name>
    <dbReference type="NCBI Taxonomy" id="412755"/>
    <lineage>
        <taxon>unclassified sequences</taxon>
        <taxon>metagenomes</taxon>
        <taxon>ecological metagenomes</taxon>
    </lineage>
</organism>
<dbReference type="EMBL" id="LAZR01032321">
    <property type="protein sequence ID" value="KKL51234.1"/>
    <property type="molecule type" value="Genomic_DNA"/>
</dbReference>
<sequence>IVRWHHDLWIIAEVRTNNDGLTGLDLIASRSSNVGAGPTLTWPSKEKGVKAVEIVSNCMQDFFVDKVKGVFR</sequence>
<name>A0A0F9CPW6_9ZZZZ</name>
<proteinExistence type="predicted"/>
<dbReference type="AlphaFoldDB" id="A0A0F9CPW6"/>
<protein>
    <submittedName>
        <fullName evidence="1">Uncharacterized protein</fullName>
    </submittedName>
</protein>
<accession>A0A0F9CPW6</accession>
<reference evidence="1" key="1">
    <citation type="journal article" date="2015" name="Nature">
        <title>Complex archaea that bridge the gap between prokaryotes and eukaryotes.</title>
        <authorList>
            <person name="Spang A."/>
            <person name="Saw J.H."/>
            <person name="Jorgensen S.L."/>
            <person name="Zaremba-Niedzwiedzka K."/>
            <person name="Martijn J."/>
            <person name="Lind A.E."/>
            <person name="van Eijk R."/>
            <person name="Schleper C."/>
            <person name="Guy L."/>
            <person name="Ettema T.J."/>
        </authorList>
    </citation>
    <scope>NUCLEOTIDE SEQUENCE</scope>
</reference>